<organism evidence="2 3">
    <name type="scientific">Comamonas resistens</name>
    <dbReference type="NCBI Taxonomy" id="3046670"/>
    <lineage>
        <taxon>Bacteria</taxon>
        <taxon>Pseudomonadati</taxon>
        <taxon>Pseudomonadota</taxon>
        <taxon>Betaproteobacteria</taxon>
        <taxon>Burkholderiales</taxon>
        <taxon>Comamonadaceae</taxon>
        <taxon>Comamonas</taxon>
    </lineage>
</organism>
<accession>A0ABY8SU88</accession>
<evidence type="ECO:0000313" key="2">
    <source>
        <dbReference type="EMBL" id="WHS65786.1"/>
    </source>
</evidence>
<protein>
    <submittedName>
        <fullName evidence="2">Uncharacterized protein</fullName>
    </submittedName>
</protein>
<dbReference type="EMBL" id="CP125947">
    <property type="protein sequence ID" value="WHS65786.1"/>
    <property type="molecule type" value="Genomic_DNA"/>
</dbReference>
<evidence type="ECO:0000313" key="3">
    <source>
        <dbReference type="Proteomes" id="UP001240697"/>
    </source>
</evidence>
<name>A0ABY8SU88_9BURK</name>
<keyword evidence="3" id="KW-1185">Reference proteome</keyword>
<gene>
    <name evidence="2" type="ORF">QMY55_01090</name>
</gene>
<sequence>MKKFAIALLMLCGPVFAVLAQVDRTHKPAEDARWITLIVQAQEGLQPLPISLKYEAQKCKEERPYGVGGQSQSGSMLMRALSFEKPSWTKKAGSHDYLLSFALDGGGDCQWQLQSLEFRLQYQSRDPRAKNQQAQSGQIDIDFRNDKSALRRADVRMKLDYFPVLVLGDDAAKNQLKLRAKMLYLLPHFDPPESGIIVLRSQVFEDMTLIARQSPEDRYSYLLQYPDGSTGKASSQDTIGVEDSRMQCLLETGKPVCGKYPGDAD</sequence>
<feature type="chain" id="PRO_5046998822" evidence="1">
    <location>
        <begin position="21"/>
        <end position="265"/>
    </location>
</feature>
<feature type="signal peptide" evidence="1">
    <location>
        <begin position="1"/>
        <end position="20"/>
    </location>
</feature>
<dbReference type="RefSeq" id="WP_283486891.1">
    <property type="nucleotide sequence ID" value="NZ_CP125947.1"/>
</dbReference>
<dbReference type="Proteomes" id="UP001240697">
    <property type="component" value="Chromosome"/>
</dbReference>
<proteinExistence type="predicted"/>
<keyword evidence="1" id="KW-0732">Signal</keyword>
<evidence type="ECO:0000256" key="1">
    <source>
        <dbReference type="SAM" id="SignalP"/>
    </source>
</evidence>
<reference evidence="2 3" key="1">
    <citation type="submission" date="2023-05" db="EMBL/GenBank/DDBJ databases">
        <authorList>
            <person name="Yin Y."/>
            <person name="Lu Z."/>
        </authorList>
    </citation>
    <scope>NUCLEOTIDE SEQUENCE [LARGE SCALE GENOMIC DNA]</scope>
    <source>
        <strain evidence="2 3">ZM22</strain>
    </source>
</reference>